<reference evidence="2" key="2">
    <citation type="submission" date="2021-03" db="EMBL/GenBank/DDBJ databases">
        <authorList>
            <person name="Jaffe A."/>
        </authorList>
    </citation>
    <scope>NUCLEOTIDE SEQUENCE</scope>
    <source>
        <strain evidence="2">RIFCSPHIGHO2_01_FULL_GW2011_AR10_43_9</strain>
    </source>
</reference>
<reference evidence="3" key="1">
    <citation type="journal article" date="2020" name="bioRxiv">
        <title>A rank-normalized archaeal taxonomy based on genome phylogeny resolves widespread incomplete and uneven classifications.</title>
        <authorList>
            <person name="Rinke C."/>
            <person name="Chuvochina M."/>
            <person name="Mussig A.J."/>
            <person name="Chaumeil P.-A."/>
            <person name="Waite D.W."/>
            <person name="Whitman W.B."/>
            <person name="Parks D.H."/>
            <person name="Hugenholtz P."/>
        </authorList>
    </citation>
    <scope>NUCLEOTIDE SEQUENCE [LARGE SCALE GENOMIC DNA]</scope>
</reference>
<evidence type="ECO:0000313" key="1">
    <source>
        <dbReference type="EMBL" id="HIH08917.1"/>
    </source>
</evidence>
<evidence type="ECO:0000313" key="2">
    <source>
        <dbReference type="EMBL" id="MBS3059855.1"/>
    </source>
</evidence>
<comment type="caution">
    <text evidence="1">The sequence shown here is derived from an EMBL/GenBank/DDBJ whole genome shotgun (WGS) entry which is preliminary data.</text>
</comment>
<proteinExistence type="predicted"/>
<evidence type="ECO:0000313" key="3">
    <source>
        <dbReference type="Proteomes" id="UP000577419"/>
    </source>
</evidence>
<dbReference type="Proteomes" id="UP000683213">
    <property type="component" value="Unassembled WGS sequence"/>
</dbReference>
<protein>
    <submittedName>
        <fullName evidence="1">Uncharacterized protein</fullName>
    </submittedName>
</protein>
<reference evidence="2" key="3">
    <citation type="submission" date="2021-05" db="EMBL/GenBank/DDBJ databases">
        <title>Protein family content uncovers lineage relationships and bacterial pathway maintenance mechanisms in DPANN archaea.</title>
        <authorList>
            <person name="Castelle C.J."/>
            <person name="Meheust R."/>
            <person name="Jaffe A.L."/>
            <person name="Seitz K."/>
            <person name="Gong X."/>
            <person name="Baker B.J."/>
            <person name="Banfield J.F."/>
        </authorList>
    </citation>
    <scope>NUCLEOTIDE SEQUENCE</scope>
    <source>
        <strain evidence="2">RIFCSPHIGHO2_01_FULL_GW2011_AR10_43_9</strain>
    </source>
</reference>
<dbReference type="EMBL" id="DUFG01000031">
    <property type="protein sequence ID" value="HIH08917.1"/>
    <property type="molecule type" value="Genomic_DNA"/>
</dbReference>
<dbReference type="AlphaFoldDB" id="A0A7J4IYQ8"/>
<dbReference type="Proteomes" id="UP000577419">
    <property type="component" value="Unassembled WGS sequence"/>
</dbReference>
<sequence>MSKGILLSLLTLFLLLNLIALNQIAVQSDSSASESIAGISALTAASDKLELVAENIVFLHRFGAAESIAERALPFSFSLDSNRFEARQRLPVNADTLNGFFDSINSFRVFVSDTNYSNAFDGLAVDANTIENDSWNGNSERISFLVKPQCLEFFVKDLNIAGFNAGNCDSEFDINSVKRFDLNVLVPSTEDFNSVQCSFDGSIGCPSAEFNPGAQGNFVEINLLDENCSNCSIPAGQKKISAYYIASADNNVTISCTGICNSEPVVISVGKGLTVESSGNRIEFVFSALFDSPVKQFKFNDFNVSVSNKNAGVSARYGNG</sequence>
<gene>
    <name evidence="1" type="ORF">HA237_06145</name>
    <name evidence="2" type="ORF">J4224_05550</name>
</gene>
<name>A0A7J4IYQ8_9ARCH</name>
<organism evidence="1 3">
    <name type="scientific">Candidatus Iainarchaeum sp</name>
    <dbReference type="NCBI Taxonomy" id="3101447"/>
    <lineage>
        <taxon>Archaea</taxon>
        <taxon>Candidatus Iainarchaeota</taxon>
        <taxon>Candidatus Iainarchaeia</taxon>
        <taxon>Candidatus Iainarchaeales</taxon>
        <taxon>Candidatus Iainarchaeaceae</taxon>
        <taxon>Candidatus Iainarchaeum</taxon>
    </lineage>
</organism>
<accession>A0A7J4IYQ8</accession>
<dbReference type="EMBL" id="JAGVWF010000085">
    <property type="protein sequence ID" value="MBS3059855.1"/>
    <property type="molecule type" value="Genomic_DNA"/>
</dbReference>